<dbReference type="InParanoid" id="A2FRZ8"/>
<dbReference type="Gene3D" id="1.50.10.10">
    <property type="match status" value="1"/>
</dbReference>
<dbReference type="AlphaFoldDB" id="A2FRZ8"/>
<dbReference type="EMBL" id="DS113973">
    <property type="protein sequence ID" value="EAX92326.1"/>
    <property type="molecule type" value="Genomic_DNA"/>
</dbReference>
<evidence type="ECO:0000256" key="3">
    <source>
        <dbReference type="ARBA" id="ARBA00007658"/>
    </source>
</evidence>
<name>A2FRZ8_TRIV3</name>
<proteinExistence type="inferred from homology"/>
<reference evidence="7" key="1">
    <citation type="submission" date="2006-10" db="EMBL/GenBank/DDBJ databases">
        <authorList>
            <person name="Amadeo P."/>
            <person name="Zhao Q."/>
            <person name="Wortman J."/>
            <person name="Fraser-Liggett C."/>
            <person name="Carlton J."/>
        </authorList>
    </citation>
    <scope>NUCLEOTIDE SEQUENCE</scope>
    <source>
        <strain evidence="7">G3</strain>
    </source>
</reference>
<dbReference type="GO" id="GO:0004571">
    <property type="term" value="F:mannosyl-oligosaccharide 1,2-alpha-mannosidase activity"/>
    <property type="evidence" value="ECO:0000318"/>
    <property type="project" value="GO_Central"/>
</dbReference>
<comment type="similarity">
    <text evidence="3">Belongs to the glycosyl hydrolase 47 family.</text>
</comment>
<organism evidence="7 8">
    <name type="scientific">Trichomonas vaginalis (strain ATCC PRA-98 / G3)</name>
    <dbReference type="NCBI Taxonomy" id="412133"/>
    <lineage>
        <taxon>Eukaryota</taxon>
        <taxon>Metamonada</taxon>
        <taxon>Parabasalia</taxon>
        <taxon>Trichomonadida</taxon>
        <taxon>Trichomonadidae</taxon>
        <taxon>Trichomonas</taxon>
    </lineage>
</organism>
<dbReference type="InterPro" id="IPR036026">
    <property type="entry name" value="Seven-hairpin_glycosidases"/>
</dbReference>
<keyword evidence="4" id="KW-0378">Hydrolase</keyword>
<keyword evidence="6" id="KW-0472">Membrane</keyword>
<dbReference type="GO" id="GO:0005975">
    <property type="term" value="P:carbohydrate metabolic process"/>
    <property type="evidence" value="ECO:0007669"/>
    <property type="project" value="InterPro"/>
</dbReference>
<evidence type="ECO:0008006" key="9">
    <source>
        <dbReference type="Google" id="ProtNLM"/>
    </source>
</evidence>
<evidence type="ECO:0000256" key="1">
    <source>
        <dbReference type="ARBA" id="ARBA00001913"/>
    </source>
</evidence>
<dbReference type="PANTHER" id="PTHR11742:SF6">
    <property type="entry name" value="MANNOSYL-OLIGOSACCHARIDE ALPHA-1,2-MANNOSIDASE IA-RELATED"/>
    <property type="match status" value="1"/>
</dbReference>
<feature type="transmembrane region" description="Helical" evidence="6">
    <location>
        <begin position="12"/>
        <end position="36"/>
    </location>
</feature>
<dbReference type="SMR" id="A2FRZ8"/>
<comment type="pathway">
    <text evidence="2">Protein modification; protein glycosylation.</text>
</comment>
<sequence length="463" mass="52350">MNSRKNLHALRWFYRNLPMIICLVIVPNIIVICVFARPKLNFSSFKAKGIKLSKLSDVGKRYAKSYGSAFDYYYKNCKSSDEIQPKYRTCTNNYGFSSSLIESLSPLYLLGLQEQYELAKKYVFENFNCENMGWVNTHEFWSRGIGSLIEAFHITKEKDYLKLAKSCALSAISISSVSNPTDFMNFATKETKTNNWTNGVILSDIFAGVPELLAIGTLLKDQELISEATSALIIASNFKSYLPAAFNIDEKRISITASKANGFNLGILHNMLIILSIYNEFGIEEAIQQLATNIILPPDYAYEEYYRLLDMQQMASELVLADEITGAENLSKIVNTMFLKYPYEGYKLTEKNRRYSFSYNSSPLRDMISKASKSASKSTMDEIAKMINSVVNYGSMAKGVVGTTFTRKNVGQKGKNMPSNYFGQWSLAAGLLFNNYQSIIEKGIFNDCGHLIMCNELNPFERN</sequence>
<evidence type="ECO:0000256" key="2">
    <source>
        <dbReference type="ARBA" id="ARBA00004922"/>
    </source>
</evidence>
<dbReference type="VEuPathDB" id="TrichDB:TVAGG3_0507320"/>
<gene>
    <name evidence="7" type="ORF">TVAG_200620</name>
</gene>
<dbReference type="PANTHER" id="PTHR11742">
    <property type="entry name" value="MANNOSYL-OLIGOSACCHARIDE ALPHA-1,2-MANNOSIDASE-RELATED"/>
    <property type="match status" value="1"/>
</dbReference>
<dbReference type="Proteomes" id="UP000001542">
    <property type="component" value="Unassembled WGS sequence"/>
</dbReference>
<keyword evidence="6" id="KW-1133">Transmembrane helix</keyword>
<evidence type="ECO:0000256" key="6">
    <source>
        <dbReference type="SAM" id="Phobius"/>
    </source>
</evidence>
<dbReference type="GO" id="GO:0005783">
    <property type="term" value="C:endoplasmic reticulum"/>
    <property type="evidence" value="ECO:0000318"/>
    <property type="project" value="GO_Central"/>
</dbReference>
<keyword evidence="6" id="KW-0812">Transmembrane</keyword>
<evidence type="ECO:0000256" key="5">
    <source>
        <dbReference type="ARBA" id="ARBA00023157"/>
    </source>
</evidence>
<comment type="cofactor">
    <cofactor evidence="1">
        <name>Ca(2+)</name>
        <dbReference type="ChEBI" id="CHEBI:29108"/>
    </cofactor>
</comment>
<evidence type="ECO:0000313" key="7">
    <source>
        <dbReference type="EMBL" id="EAX92326.1"/>
    </source>
</evidence>
<dbReference type="OrthoDB" id="10597187at2759"/>
<dbReference type="GO" id="GO:0036503">
    <property type="term" value="P:ERAD pathway"/>
    <property type="evidence" value="ECO:0000318"/>
    <property type="project" value="GO_Central"/>
</dbReference>
<keyword evidence="8" id="KW-1185">Reference proteome</keyword>
<evidence type="ECO:0000313" key="8">
    <source>
        <dbReference type="Proteomes" id="UP000001542"/>
    </source>
</evidence>
<keyword evidence="5" id="KW-1015">Disulfide bond</keyword>
<evidence type="ECO:0000256" key="4">
    <source>
        <dbReference type="ARBA" id="ARBA00022801"/>
    </source>
</evidence>
<dbReference type="InterPro" id="IPR001382">
    <property type="entry name" value="Glyco_hydro_47"/>
</dbReference>
<protein>
    <recommendedName>
        <fullName evidence="9">Alpha-1,2-Mannosidase</fullName>
    </recommendedName>
</protein>
<dbReference type="SUPFAM" id="SSF48225">
    <property type="entry name" value="Seven-hairpin glycosidases"/>
    <property type="match status" value="1"/>
</dbReference>
<reference evidence="7" key="2">
    <citation type="journal article" date="2007" name="Science">
        <title>Draft genome sequence of the sexually transmitted pathogen Trichomonas vaginalis.</title>
        <authorList>
            <person name="Carlton J.M."/>
            <person name="Hirt R.P."/>
            <person name="Silva J.C."/>
            <person name="Delcher A.L."/>
            <person name="Schatz M."/>
            <person name="Zhao Q."/>
            <person name="Wortman J.R."/>
            <person name="Bidwell S.L."/>
            <person name="Alsmark U.C.M."/>
            <person name="Besteiro S."/>
            <person name="Sicheritz-Ponten T."/>
            <person name="Noel C.J."/>
            <person name="Dacks J.B."/>
            <person name="Foster P.G."/>
            <person name="Simillion C."/>
            <person name="Van de Peer Y."/>
            <person name="Miranda-Saavedra D."/>
            <person name="Barton G.J."/>
            <person name="Westrop G.D."/>
            <person name="Mueller S."/>
            <person name="Dessi D."/>
            <person name="Fiori P.L."/>
            <person name="Ren Q."/>
            <person name="Paulsen I."/>
            <person name="Zhang H."/>
            <person name="Bastida-Corcuera F.D."/>
            <person name="Simoes-Barbosa A."/>
            <person name="Brown M.T."/>
            <person name="Hayes R.D."/>
            <person name="Mukherjee M."/>
            <person name="Okumura C.Y."/>
            <person name="Schneider R."/>
            <person name="Smith A.J."/>
            <person name="Vanacova S."/>
            <person name="Villalvazo M."/>
            <person name="Haas B.J."/>
            <person name="Pertea M."/>
            <person name="Feldblyum T.V."/>
            <person name="Utterback T.R."/>
            <person name="Shu C.L."/>
            <person name="Osoegawa K."/>
            <person name="de Jong P.J."/>
            <person name="Hrdy I."/>
            <person name="Horvathova L."/>
            <person name="Zubacova Z."/>
            <person name="Dolezal P."/>
            <person name="Malik S.B."/>
            <person name="Logsdon J.M. Jr."/>
            <person name="Henze K."/>
            <person name="Gupta A."/>
            <person name="Wang C.C."/>
            <person name="Dunne R.L."/>
            <person name="Upcroft J.A."/>
            <person name="Upcroft P."/>
            <person name="White O."/>
            <person name="Salzberg S.L."/>
            <person name="Tang P."/>
            <person name="Chiu C.-H."/>
            <person name="Lee Y.-S."/>
            <person name="Embley T.M."/>
            <person name="Coombs G.H."/>
            <person name="Mottram J.C."/>
            <person name="Tachezy J."/>
            <person name="Fraser-Liggett C.M."/>
            <person name="Johnson P.J."/>
        </authorList>
    </citation>
    <scope>NUCLEOTIDE SEQUENCE [LARGE SCALE GENOMIC DNA]</scope>
    <source>
        <strain evidence="7">G3</strain>
    </source>
</reference>
<dbReference type="GO" id="GO:0005509">
    <property type="term" value="F:calcium ion binding"/>
    <property type="evidence" value="ECO:0007669"/>
    <property type="project" value="InterPro"/>
</dbReference>
<dbReference type="VEuPathDB" id="TrichDB:TVAG_200620"/>
<accession>A2FRZ8</accession>
<dbReference type="Pfam" id="PF01532">
    <property type="entry name" value="Glyco_hydro_47"/>
    <property type="match status" value="1"/>
</dbReference>
<dbReference type="InterPro" id="IPR012341">
    <property type="entry name" value="6hp_glycosidase-like_sf"/>
</dbReference>
<dbReference type="GO" id="GO:0000139">
    <property type="term" value="C:Golgi membrane"/>
    <property type="evidence" value="ECO:0000318"/>
    <property type="project" value="GO_Central"/>
</dbReference>
<dbReference type="STRING" id="5722.A2FRZ8"/>
<dbReference type="InterPro" id="IPR050749">
    <property type="entry name" value="Glycosyl_Hydrolase_47"/>
</dbReference>